<reference evidence="1 2" key="1">
    <citation type="submission" date="2019-04" db="EMBL/GenBank/DDBJ databases">
        <authorList>
            <person name="Liu A."/>
        </authorList>
    </citation>
    <scope>NUCLEOTIDE SEQUENCE [LARGE SCALE GENOMIC DNA]</scope>
    <source>
        <strain evidence="1 2">RZ03</strain>
    </source>
</reference>
<organism evidence="1 2">
    <name type="scientific">Flavivirga rizhaonensis</name>
    <dbReference type="NCBI Taxonomy" id="2559571"/>
    <lineage>
        <taxon>Bacteria</taxon>
        <taxon>Pseudomonadati</taxon>
        <taxon>Bacteroidota</taxon>
        <taxon>Flavobacteriia</taxon>
        <taxon>Flavobacteriales</taxon>
        <taxon>Flavobacteriaceae</taxon>
        <taxon>Flavivirga</taxon>
    </lineage>
</organism>
<dbReference type="Pfam" id="PF13715">
    <property type="entry name" value="CarbopepD_reg_2"/>
    <property type="match status" value="1"/>
</dbReference>
<gene>
    <name evidence="1" type="ORF">EM932_01145</name>
</gene>
<accession>A0A4S1E2K1</accession>
<evidence type="ECO:0000313" key="1">
    <source>
        <dbReference type="EMBL" id="TGV04759.1"/>
    </source>
</evidence>
<name>A0A4S1E2K1_9FLAO</name>
<proteinExistence type="predicted"/>
<dbReference type="RefSeq" id="WP_135874619.1">
    <property type="nucleotide sequence ID" value="NZ_SRSO01000001.1"/>
</dbReference>
<comment type="caution">
    <text evidence="1">The sequence shown here is derived from an EMBL/GenBank/DDBJ whole genome shotgun (WGS) entry which is preliminary data.</text>
</comment>
<sequence>MKKTRLKILMRHLTQLFLIVMCSILTVYGQTKVISIVTNESGLAVAGVNILETGSQNDVVTDFDGDFSMTLEKDSSELTMTYLGYGTLV</sequence>
<keyword evidence="2" id="KW-1185">Reference proteome</keyword>
<dbReference type="Gene3D" id="2.60.40.1120">
    <property type="entry name" value="Carboxypeptidase-like, regulatory domain"/>
    <property type="match status" value="1"/>
</dbReference>
<evidence type="ECO:0000313" key="2">
    <source>
        <dbReference type="Proteomes" id="UP000307602"/>
    </source>
</evidence>
<dbReference type="AlphaFoldDB" id="A0A4S1E2K1"/>
<dbReference type="Proteomes" id="UP000307602">
    <property type="component" value="Unassembled WGS sequence"/>
</dbReference>
<dbReference type="OrthoDB" id="7432683at2"/>
<dbReference type="InterPro" id="IPR008969">
    <property type="entry name" value="CarboxyPept-like_regulatory"/>
</dbReference>
<protein>
    <recommendedName>
        <fullName evidence="3">Carboxypeptidase-like regulatory domain-containing protein</fullName>
    </recommendedName>
</protein>
<dbReference type="EMBL" id="SRSO01000001">
    <property type="protein sequence ID" value="TGV04759.1"/>
    <property type="molecule type" value="Genomic_DNA"/>
</dbReference>
<dbReference type="SUPFAM" id="SSF49464">
    <property type="entry name" value="Carboxypeptidase regulatory domain-like"/>
    <property type="match status" value="1"/>
</dbReference>
<evidence type="ECO:0008006" key="3">
    <source>
        <dbReference type="Google" id="ProtNLM"/>
    </source>
</evidence>